<dbReference type="SUPFAM" id="SSF56281">
    <property type="entry name" value="Metallo-hydrolase/oxidoreductase"/>
    <property type="match status" value="1"/>
</dbReference>
<gene>
    <name evidence="9" type="ORF">HNR41_000747</name>
    <name evidence="8" type="ORF">JEOCOQ751_00859</name>
</gene>
<evidence type="ECO:0000256" key="6">
    <source>
        <dbReference type="SAM" id="Phobius"/>
    </source>
</evidence>
<proteinExistence type="predicted"/>
<dbReference type="InterPro" id="IPR035681">
    <property type="entry name" value="ComA-like_MBL"/>
</dbReference>
<dbReference type="GO" id="GO:0005886">
    <property type="term" value="C:plasma membrane"/>
    <property type="evidence" value="ECO:0007669"/>
    <property type="project" value="UniProtKB-SubCell"/>
</dbReference>
<evidence type="ECO:0000259" key="7">
    <source>
        <dbReference type="SMART" id="SM00849"/>
    </source>
</evidence>
<comment type="caution">
    <text evidence="8">The sequence shown here is derived from an EMBL/GenBank/DDBJ whole genome shotgun (WGS) entry which is preliminary data.</text>
</comment>
<evidence type="ECO:0000256" key="4">
    <source>
        <dbReference type="ARBA" id="ARBA00022989"/>
    </source>
</evidence>
<keyword evidence="2" id="KW-1003">Cell membrane</keyword>
<evidence type="ECO:0000256" key="2">
    <source>
        <dbReference type="ARBA" id="ARBA00022475"/>
    </source>
</evidence>
<dbReference type="AlphaFoldDB" id="A0A6V7RA74"/>
<accession>A0A6V7RA74</accession>
<evidence type="ECO:0000313" key="11">
    <source>
        <dbReference type="Proteomes" id="UP000545588"/>
    </source>
</evidence>
<dbReference type="InterPro" id="IPR004477">
    <property type="entry name" value="ComEC_N"/>
</dbReference>
<feature type="transmembrane region" description="Helical" evidence="6">
    <location>
        <begin position="456"/>
        <end position="474"/>
    </location>
</feature>
<protein>
    <submittedName>
        <fullName evidence="8">ComEC family competence protein</fullName>
    </submittedName>
    <submittedName>
        <fullName evidence="9">Competence protein ComEC</fullName>
    </submittedName>
</protein>
<feature type="transmembrane region" description="Helical" evidence="6">
    <location>
        <begin position="429"/>
        <end position="450"/>
    </location>
</feature>
<dbReference type="CDD" id="cd07731">
    <property type="entry name" value="ComA-like_MBL-fold"/>
    <property type="match status" value="1"/>
</dbReference>
<dbReference type="GO" id="GO:0030420">
    <property type="term" value="P:establishment of competence for transformation"/>
    <property type="evidence" value="ECO:0007669"/>
    <property type="project" value="InterPro"/>
</dbReference>
<dbReference type="Pfam" id="PF00753">
    <property type="entry name" value="Lactamase_B"/>
    <property type="match status" value="1"/>
</dbReference>
<keyword evidence="5 6" id="KW-0472">Membrane</keyword>
<evidence type="ECO:0000313" key="8">
    <source>
        <dbReference type="EMBL" id="CAD2074073.1"/>
    </source>
</evidence>
<keyword evidence="3 6" id="KW-0812">Transmembrane</keyword>
<dbReference type="InterPro" id="IPR036866">
    <property type="entry name" value="RibonucZ/Hydroxyglut_hydro"/>
</dbReference>
<dbReference type="RefSeq" id="WP_184281873.1">
    <property type="nucleotide sequence ID" value="NZ_BMCO01000001.1"/>
</dbReference>
<feature type="transmembrane region" description="Helical" evidence="6">
    <location>
        <begin position="41"/>
        <end position="60"/>
    </location>
</feature>
<feature type="transmembrane region" description="Helical" evidence="6">
    <location>
        <begin position="243"/>
        <end position="260"/>
    </location>
</feature>
<sequence>MIIFYLFISVIAGCTISVSPLAGLFFYAILLYSVHLKAGSLLFKGILTTAAILSAMFYAVPDADLDSSNLTYIVIEDYKYYTDSIHYVVSSGERTYELYNESAEGLIDIGSICTGNLPVSIPAEQRNFIKQDGQQTLRINELSGRIYLSDVSELNCEPGNLNLGQHFSNIRYKYMTKVLDSTSYEYKYDLLTLSIGNKNYISPEFFDALQKLGIYHLYVISGTHVAFLSAVIFGVLRLLRVPVSTVKVIIIISLILFLFLNFFSPSVLRAVFMGVLLLVCSFFKKKPYLAIISLSAIIQLIINPYVIFHAGFQLSYVTTYFILLTRPLFMHYSAAVQLVMITVISELSTLVIVLIHFNEISISGLILNIIFVPLFSFIIFPSVIIFNVLLVLNITEVFDGLYNFLYSVLKECIYYIASAFKHRIPVRNLTAAGIIILLVMSYRLTVNVLLLNVKQLLISIVVFITVIIISQQSWGREFTLTMTDVGQGDAFVMQDHKNDKTVLIDTGGAFQHEEQRISLSDKTLLPYLKEQGTDFIDVIIISHLDLDHSGEVLNILRNIEVGNIIMNTDDVKFEEWSKGLKREDLAKIYNSNELQSFSVGNFHFENLILENTLPDSNEQSVVFKAHLNQFSILFTGDIGLVTEEHLNERYNLKSDILKVGHHGSNTSSGTEFINEVDPVIALISAGVNNRYGHPHDSVIDTLSDSYIISTKENGMVEFGINHDTICIRAKFGGSDEQCLKKDIKKEPDNRPD</sequence>
<evidence type="ECO:0000256" key="5">
    <source>
        <dbReference type="ARBA" id="ARBA00023136"/>
    </source>
</evidence>
<dbReference type="Pfam" id="PF03772">
    <property type="entry name" value="Competence"/>
    <property type="match status" value="1"/>
</dbReference>
<dbReference type="EMBL" id="CAJEWA010000005">
    <property type="protein sequence ID" value="CAD2074073.1"/>
    <property type="molecule type" value="Genomic_DNA"/>
</dbReference>
<dbReference type="EMBL" id="JACHFF010000001">
    <property type="protein sequence ID" value="MBB6422821.1"/>
    <property type="molecule type" value="Genomic_DNA"/>
</dbReference>
<reference evidence="9 11" key="2">
    <citation type="submission" date="2020-08" db="EMBL/GenBank/DDBJ databases">
        <title>Genomic Encyclopedia of Type Strains, Phase IV (KMG-IV): sequencing the most valuable type-strain genomes for metagenomic binning, comparative biology and taxonomic classification.</title>
        <authorList>
            <person name="Goeker M."/>
        </authorList>
    </citation>
    <scope>NUCLEOTIDE SEQUENCE [LARGE SCALE GENOMIC DNA]</scope>
    <source>
        <strain evidence="9 11">DSM 22419</strain>
    </source>
</reference>
<feature type="transmembrane region" description="Helical" evidence="6">
    <location>
        <begin position="369"/>
        <end position="394"/>
    </location>
</feature>
<dbReference type="InterPro" id="IPR004797">
    <property type="entry name" value="Competence_ComEC/Rec2"/>
</dbReference>
<name>A0A6V7RA74_9STAP</name>
<comment type="subcellular location">
    <subcellularLocation>
        <location evidence="1">Cell membrane</location>
        <topology evidence="1">Multi-pass membrane protein</topology>
    </subcellularLocation>
</comment>
<feature type="transmembrane region" description="Helical" evidence="6">
    <location>
        <begin position="290"/>
        <end position="312"/>
    </location>
</feature>
<keyword evidence="4 6" id="KW-1133">Transmembrane helix</keyword>
<dbReference type="PANTHER" id="PTHR30619:SF7">
    <property type="entry name" value="BETA-LACTAMASE DOMAIN PROTEIN"/>
    <property type="match status" value="1"/>
</dbReference>
<evidence type="ECO:0000313" key="9">
    <source>
        <dbReference type="EMBL" id="MBB6422821.1"/>
    </source>
</evidence>
<dbReference type="SMART" id="SM00849">
    <property type="entry name" value="Lactamase_B"/>
    <property type="match status" value="1"/>
</dbReference>
<organism evidence="8 10">
    <name type="scientific">Jeotgalicoccus coquinae</name>
    <dbReference type="NCBI Taxonomy" id="709509"/>
    <lineage>
        <taxon>Bacteria</taxon>
        <taxon>Bacillati</taxon>
        <taxon>Bacillota</taxon>
        <taxon>Bacilli</taxon>
        <taxon>Bacillales</taxon>
        <taxon>Staphylococcaceae</taxon>
        <taxon>Jeotgalicoccus</taxon>
    </lineage>
</organism>
<dbReference type="Gene3D" id="3.60.15.10">
    <property type="entry name" value="Ribonuclease Z/Hydroxyacylglutathione hydrolase-like"/>
    <property type="match status" value="1"/>
</dbReference>
<dbReference type="InterPro" id="IPR052159">
    <property type="entry name" value="Competence_DNA_uptake"/>
</dbReference>
<feature type="transmembrane region" description="Helical" evidence="6">
    <location>
        <begin position="266"/>
        <end position="283"/>
    </location>
</feature>
<dbReference type="NCBIfam" id="TIGR00361">
    <property type="entry name" value="ComEC_Rec2"/>
    <property type="match status" value="1"/>
</dbReference>
<feature type="transmembrane region" description="Helical" evidence="6">
    <location>
        <begin position="215"/>
        <end position="236"/>
    </location>
</feature>
<dbReference type="InterPro" id="IPR001279">
    <property type="entry name" value="Metallo-B-lactamas"/>
</dbReference>
<feature type="domain" description="Metallo-beta-lactamase" evidence="7">
    <location>
        <begin position="487"/>
        <end position="687"/>
    </location>
</feature>
<evidence type="ECO:0000256" key="1">
    <source>
        <dbReference type="ARBA" id="ARBA00004651"/>
    </source>
</evidence>
<keyword evidence="11" id="KW-1185">Reference proteome</keyword>
<evidence type="ECO:0000313" key="10">
    <source>
        <dbReference type="Proteomes" id="UP000534001"/>
    </source>
</evidence>
<reference evidence="8 10" key="1">
    <citation type="submission" date="2020-07" db="EMBL/GenBank/DDBJ databases">
        <authorList>
            <person name="Criscuolo A."/>
        </authorList>
    </citation>
    <scope>NUCLEOTIDE SEQUENCE [LARGE SCALE GENOMIC DNA]</scope>
    <source>
        <strain evidence="8">CIP111751</strain>
    </source>
</reference>
<dbReference type="Proteomes" id="UP000534001">
    <property type="component" value="Unassembled WGS sequence"/>
</dbReference>
<dbReference type="PANTHER" id="PTHR30619">
    <property type="entry name" value="DNA INTERNALIZATION/COMPETENCE PROTEIN COMEC/REC2"/>
    <property type="match status" value="1"/>
</dbReference>
<dbReference type="NCBIfam" id="TIGR00360">
    <property type="entry name" value="ComEC_N-term"/>
    <property type="match status" value="1"/>
</dbReference>
<evidence type="ECO:0000256" key="3">
    <source>
        <dbReference type="ARBA" id="ARBA00022692"/>
    </source>
</evidence>
<dbReference type="Proteomes" id="UP000545588">
    <property type="component" value="Unassembled WGS sequence"/>
</dbReference>
<feature type="transmembrane region" description="Helical" evidence="6">
    <location>
        <begin position="6"/>
        <end position="29"/>
    </location>
</feature>
<feature type="transmembrane region" description="Helical" evidence="6">
    <location>
        <begin position="332"/>
        <end position="357"/>
    </location>
</feature>